<feature type="transmembrane region" description="Helical" evidence="8">
    <location>
        <begin position="20"/>
        <end position="49"/>
    </location>
</feature>
<keyword evidence="2 8" id="KW-0813">Transport</keyword>
<evidence type="ECO:0000256" key="2">
    <source>
        <dbReference type="ARBA" id="ARBA00022448"/>
    </source>
</evidence>
<evidence type="ECO:0000256" key="4">
    <source>
        <dbReference type="ARBA" id="ARBA00022692"/>
    </source>
</evidence>
<dbReference type="InterPro" id="IPR035906">
    <property type="entry name" value="MetI-like_sf"/>
</dbReference>
<comment type="caution">
    <text evidence="10">The sequence shown here is derived from an EMBL/GenBank/DDBJ whole genome shotgun (WGS) entry which is preliminary data.</text>
</comment>
<dbReference type="Gene3D" id="1.10.3720.10">
    <property type="entry name" value="MetI-like"/>
    <property type="match status" value="1"/>
</dbReference>
<dbReference type="InterPro" id="IPR000515">
    <property type="entry name" value="MetI-like"/>
</dbReference>
<evidence type="ECO:0000256" key="3">
    <source>
        <dbReference type="ARBA" id="ARBA00022475"/>
    </source>
</evidence>
<feature type="domain" description="ABC transmembrane type-1" evidence="9">
    <location>
        <begin position="28"/>
        <end position="218"/>
    </location>
</feature>
<dbReference type="InterPro" id="IPR010065">
    <property type="entry name" value="AA_ABC_transptr_permease_3TM"/>
</dbReference>
<gene>
    <name evidence="10" type="ORF">J2S00_003163</name>
</gene>
<evidence type="ECO:0000256" key="7">
    <source>
        <dbReference type="ARBA" id="ARBA00023136"/>
    </source>
</evidence>
<evidence type="ECO:0000259" key="9">
    <source>
        <dbReference type="PROSITE" id="PS50928"/>
    </source>
</evidence>
<proteinExistence type="inferred from homology"/>
<dbReference type="PANTHER" id="PTHR30614:SF0">
    <property type="entry name" value="L-CYSTINE TRANSPORT SYSTEM PERMEASE PROTEIN TCYL"/>
    <property type="match status" value="1"/>
</dbReference>
<evidence type="ECO:0000313" key="11">
    <source>
        <dbReference type="Proteomes" id="UP001232445"/>
    </source>
</evidence>
<evidence type="ECO:0000256" key="5">
    <source>
        <dbReference type="ARBA" id="ARBA00022970"/>
    </source>
</evidence>
<dbReference type="EMBL" id="JAUSUQ010000013">
    <property type="protein sequence ID" value="MDQ0340354.1"/>
    <property type="molecule type" value="Genomic_DNA"/>
</dbReference>
<dbReference type="Proteomes" id="UP001232445">
    <property type="component" value="Unassembled WGS sequence"/>
</dbReference>
<dbReference type="Pfam" id="PF00528">
    <property type="entry name" value="BPD_transp_1"/>
    <property type="match status" value="1"/>
</dbReference>
<comment type="subcellular location">
    <subcellularLocation>
        <location evidence="1 8">Cell membrane</location>
        <topology evidence="1 8">Multi-pass membrane protein</topology>
    </subcellularLocation>
</comment>
<keyword evidence="5" id="KW-0029">Amino-acid transport</keyword>
<comment type="similarity">
    <text evidence="8">Belongs to the binding-protein-dependent transport system permease family.</text>
</comment>
<keyword evidence="11" id="KW-1185">Reference proteome</keyword>
<evidence type="ECO:0000313" key="10">
    <source>
        <dbReference type="EMBL" id="MDQ0340354.1"/>
    </source>
</evidence>
<dbReference type="CDD" id="cd06261">
    <property type="entry name" value="TM_PBP2"/>
    <property type="match status" value="1"/>
</dbReference>
<keyword evidence="4 8" id="KW-0812">Transmembrane</keyword>
<sequence>MPCFNHKLEQDVIAILSTDAWILLLQGVSVTVQLLVYSAIFAFIIAFVAGFGRLSKYGIVRGITITYVEFFRGTSLLVQLFWFFYVLPFFGLELPALMVGVMALAMNYGAYASEIVRSSVLAIPKEQTEAAIALNMTYWQRMRRVILPQAIKIMLPGFGNISIELLKGTALVVLIGVNDVTYMVKQILIPSGAGTQYEMYLLLLVIYFILALPLILTARWLERRASLGGYSR</sequence>
<organism evidence="10 11">
    <name type="scientific">Caldalkalibacillus uzonensis</name>
    <dbReference type="NCBI Taxonomy" id="353224"/>
    <lineage>
        <taxon>Bacteria</taxon>
        <taxon>Bacillati</taxon>
        <taxon>Bacillota</taxon>
        <taxon>Bacilli</taxon>
        <taxon>Bacillales</taxon>
        <taxon>Bacillaceae</taxon>
        <taxon>Caldalkalibacillus</taxon>
    </lineage>
</organism>
<feature type="transmembrane region" description="Helical" evidence="8">
    <location>
        <begin position="197"/>
        <end position="216"/>
    </location>
</feature>
<dbReference type="InterPro" id="IPR014342">
    <property type="entry name" value="Ectoine_EhuC"/>
</dbReference>
<dbReference type="InterPro" id="IPR043429">
    <property type="entry name" value="ArtM/GltK/GlnP/TcyL/YhdX-like"/>
</dbReference>
<dbReference type="NCBIfam" id="TIGR03004">
    <property type="entry name" value="ectoine_ehuC"/>
    <property type="match status" value="1"/>
</dbReference>
<protein>
    <submittedName>
        <fullName evidence="10">Polar amino acid transport system permease protein</fullName>
    </submittedName>
</protein>
<dbReference type="NCBIfam" id="TIGR01726">
    <property type="entry name" value="HEQRo_perm_3TM"/>
    <property type="match status" value="1"/>
</dbReference>
<evidence type="ECO:0000256" key="6">
    <source>
        <dbReference type="ARBA" id="ARBA00022989"/>
    </source>
</evidence>
<evidence type="ECO:0000256" key="1">
    <source>
        <dbReference type="ARBA" id="ARBA00004651"/>
    </source>
</evidence>
<keyword evidence="7 8" id="KW-0472">Membrane</keyword>
<keyword evidence="6 8" id="KW-1133">Transmembrane helix</keyword>
<reference evidence="10 11" key="1">
    <citation type="submission" date="2023-07" db="EMBL/GenBank/DDBJ databases">
        <title>Genomic Encyclopedia of Type Strains, Phase IV (KMG-IV): sequencing the most valuable type-strain genomes for metagenomic binning, comparative biology and taxonomic classification.</title>
        <authorList>
            <person name="Goeker M."/>
        </authorList>
    </citation>
    <scope>NUCLEOTIDE SEQUENCE [LARGE SCALE GENOMIC DNA]</scope>
    <source>
        <strain evidence="10 11">DSM 17740</strain>
    </source>
</reference>
<accession>A0ABU0CWW8</accession>
<name>A0ABU0CWW8_9BACI</name>
<dbReference type="RefSeq" id="WP_307341824.1">
    <property type="nucleotide sequence ID" value="NZ_JAUSUQ010000013.1"/>
</dbReference>
<dbReference type="PANTHER" id="PTHR30614">
    <property type="entry name" value="MEMBRANE COMPONENT OF AMINO ACID ABC TRANSPORTER"/>
    <property type="match status" value="1"/>
</dbReference>
<evidence type="ECO:0000256" key="8">
    <source>
        <dbReference type="RuleBase" id="RU363032"/>
    </source>
</evidence>
<dbReference type="SUPFAM" id="SSF161098">
    <property type="entry name" value="MetI-like"/>
    <property type="match status" value="1"/>
</dbReference>
<dbReference type="PROSITE" id="PS50928">
    <property type="entry name" value="ABC_TM1"/>
    <property type="match status" value="1"/>
</dbReference>
<keyword evidence="3" id="KW-1003">Cell membrane</keyword>